<evidence type="ECO:0000259" key="2">
    <source>
        <dbReference type="Pfam" id="PF01261"/>
    </source>
</evidence>
<name>A0A346Y123_9ACTN</name>
<dbReference type="PANTHER" id="PTHR12110">
    <property type="entry name" value="HYDROXYPYRUVATE ISOMERASE"/>
    <property type="match status" value="1"/>
</dbReference>
<proteinExistence type="predicted"/>
<sequence>MTQSRWSSTDPCSSCADTADPSSRTEQPAMVHNVHLDRRRFLGLGAGSLMVAALAPTGALAQVQSRGGNGRLIPPPRVGTILYTQRDAISRWGVHDNPNPTMGYVGGPDYPDDPNDLGPLVPLPGGFLEVFEFLAAAGFRQVEFAGYNQHPNNVGGSAPNVGNGSNPNYANFEAYREHARTLRSFLDATGLEAIGSHGFIPSTWPGGPNGGMTQGDHDRFMLELEVASILGMPYTGTGGDPTSASPNNRNVEAWDLAAEKWLALNDLAATTGVSIYPHNHSPAYSFLQDGPMVEVTEDRLTGAPLATPQIVRGESGTRLMERYLAMTDRSCPIELDVFWAHVAQHEHRWYYDWDGVRRESIFDPHAFTAANTKRIPLYHAKDGDRNAEPEGIGRGYDMVPFGDPSSDIDYQRFFRQQGAKGWHNPNYEQDNAPGGSSDPGRSLRVSRFSADNMQNLRG</sequence>
<gene>
    <name evidence="3" type="ORF">DVS28_a3497</name>
</gene>
<reference evidence="3 4" key="1">
    <citation type="submission" date="2018-09" db="EMBL/GenBank/DDBJ databases">
        <title>Complete genome sequence of Euzebya sp. DY32-46 isolated from seawater of Pacific Ocean.</title>
        <authorList>
            <person name="Xu L."/>
            <person name="Wu Y.-H."/>
            <person name="Xu X.-W."/>
        </authorList>
    </citation>
    <scope>NUCLEOTIDE SEQUENCE [LARGE SCALE GENOMIC DNA]</scope>
    <source>
        <strain evidence="3 4">DY32-46</strain>
    </source>
</reference>
<dbReference type="InterPro" id="IPR006311">
    <property type="entry name" value="TAT_signal"/>
</dbReference>
<dbReference type="SUPFAM" id="SSF51658">
    <property type="entry name" value="Xylose isomerase-like"/>
    <property type="match status" value="1"/>
</dbReference>
<evidence type="ECO:0000256" key="1">
    <source>
        <dbReference type="SAM" id="MobiDB-lite"/>
    </source>
</evidence>
<dbReference type="InterPro" id="IPR050312">
    <property type="entry name" value="IolE/XylAMocC-like"/>
</dbReference>
<dbReference type="Proteomes" id="UP000264006">
    <property type="component" value="Chromosome"/>
</dbReference>
<feature type="compositionally biased region" description="Polar residues" evidence="1">
    <location>
        <begin position="449"/>
        <end position="458"/>
    </location>
</feature>
<dbReference type="AlphaFoldDB" id="A0A346Y123"/>
<dbReference type="EMBL" id="CP031165">
    <property type="protein sequence ID" value="AXV08170.1"/>
    <property type="molecule type" value="Genomic_DNA"/>
</dbReference>
<dbReference type="Pfam" id="PF01261">
    <property type="entry name" value="AP_endonuc_2"/>
    <property type="match status" value="1"/>
</dbReference>
<accession>A0A346Y123</accession>
<feature type="compositionally biased region" description="Polar residues" evidence="1">
    <location>
        <begin position="1"/>
        <end position="26"/>
    </location>
</feature>
<dbReference type="KEGG" id="euz:DVS28_a3497"/>
<dbReference type="InterPro" id="IPR013022">
    <property type="entry name" value="Xyl_isomerase-like_TIM-brl"/>
</dbReference>
<feature type="domain" description="Xylose isomerase-like TIM barrel" evidence="2">
    <location>
        <begin position="131"/>
        <end position="424"/>
    </location>
</feature>
<dbReference type="PROSITE" id="PS51318">
    <property type="entry name" value="TAT"/>
    <property type="match status" value="1"/>
</dbReference>
<dbReference type="Gene3D" id="3.20.20.150">
    <property type="entry name" value="Divalent-metal-dependent TIM barrel enzymes"/>
    <property type="match status" value="1"/>
</dbReference>
<feature type="region of interest" description="Disordered" evidence="1">
    <location>
        <begin position="1"/>
        <end position="27"/>
    </location>
</feature>
<keyword evidence="4" id="KW-1185">Reference proteome</keyword>
<organism evidence="3 4">
    <name type="scientific">Euzebya pacifica</name>
    <dbReference type="NCBI Taxonomy" id="1608957"/>
    <lineage>
        <taxon>Bacteria</taxon>
        <taxon>Bacillati</taxon>
        <taxon>Actinomycetota</taxon>
        <taxon>Nitriliruptoria</taxon>
        <taxon>Euzebyales</taxon>
    </lineage>
</organism>
<dbReference type="PANTHER" id="PTHR12110:SF41">
    <property type="entry name" value="INOSOSE DEHYDRATASE"/>
    <property type="match status" value="1"/>
</dbReference>
<feature type="region of interest" description="Disordered" evidence="1">
    <location>
        <begin position="421"/>
        <end position="458"/>
    </location>
</feature>
<dbReference type="InterPro" id="IPR036237">
    <property type="entry name" value="Xyl_isomerase-like_sf"/>
</dbReference>
<evidence type="ECO:0000313" key="4">
    <source>
        <dbReference type="Proteomes" id="UP000264006"/>
    </source>
</evidence>
<evidence type="ECO:0000313" key="3">
    <source>
        <dbReference type="EMBL" id="AXV08170.1"/>
    </source>
</evidence>
<protein>
    <recommendedName>
        <fullName evidence="2">Xylose isomerase-like TIM barrel domain-containing protein</fullName>
    </recommendedName>
</protein>